<dbReference type="InterPro" id="IPR053204">
    <property type="entry name" value="Oxopyrrolidines_Biosynth-assoc"/>
</dbReference>
<dbReference type="EMBL" id="HG792016">
    <property type="protein sequence ID" value="CDM32945.1"/>
    <property type="molecule type" value="Genomic_DNA"/>
</dbReference>
<dbReference type="AlphaFoldDB" id="W6Q967"/>
<gene>
    <name evidence="3" type="ORF">PROQFM164_S02g003096</name>
</gene>
<dbReference type="Proteomes" id="UP000030686">
    <property type="component" value="Unassembled WGS sequence"/>
</dbReference>
<sequence length="127" mass="14420">MSGIHLLNFSSFLAKLAFTCVCKDRMCQVALVLFRRTFEERQVLRSSGDPGDPDDEDPHRSMDSLEIRHLLPSATAWLREADCNILQLSEVSWNDCPSAIGKGGRCFIESKLGKRSPTGFTPWRWLF</sequence>
<dbReference type="PANTHER" id="PTHR38797">
    <property type="entry name" value="NUCLEAR PORE COMPLEX PROTEIN NUP85-RELATED"/>
    <property type="match status" value="1"/>
</dbReference>
<evidence type="ECO:0008006" key="5">
    <source>
        <dbReference type="Google" id="ProtNLM"/>
    </source>
</evidence>
<feature type="signal peptide" evidence="2">
    <location>
        <begin position="1"/>
        <end position="19"/>
    </location>
</feature>
<reference evidence="3" key="1">
    <citation type="journal article" date="2014" name="Nat. Commun.">
        <title>Multiple recent horizontal transfers of a large genomic region in cheese making fungi.</title>
        <authorList>
            <person name="Cheeseman K."/>
            <person name="Ropars J."/>
            <person name="Renault P."/>
            <person name="Dupont J."/>
            <person name="Gouzy J."/>
            <person name="Branca A."/>
            <person name="Abraham A.L."/>
            <person name="Ceppi M."/>
            <person name="Conseiller E."/>
            <person name="Debuchy R."/>
            <person name="Malagnac F."/>
            <person name="Goarin A."/>
            <person name="Silar P."/>
            <person name="Lacoste S."/>
            <person name="Sallet E."/>
            <person name="Bensimon A."/>
            <person name="Giraud T."/>
            <person name="Brygoo Y."/>
        </authorList>
    </citation>
    <scope>NUCLEOTIDE SEQUENCE [LARGE SCALE GENOMIC DNA]</scope>
    <source>
        <strain evidence="3">FM164</strain>
    </source>
</reference>
<feature type="chain" id="PRO_5004879659" description="Transposable element" evidence="2">
    <location>
        <begin position="20"/>
        <end position="127"/>
    </location>
</feature>
<dbReference type="OMA" id="CAWIKEA"/>
<keyword evidence="2" id="KW-0732">Signal</keyword>
<accession>W6Q967</accession>
<evidence type="ECO:0000313" key="3">
    <source>
        <dbReference type="EMBL" id="CDM32945.1"/>
    </source>
</evidence>
<dbReference type="Pfam" id="PF12311">
    <property type="entry name" value="DUF3632"/>
    <property type="match status" value="1"/>
</dbReference>
<dbReference type="InterPro" id="IPR022085">
    <property type="entry name" value="OpdG"/>
</dbReference>
<dbReference type="PANTHER" id="PTHR38797:SF7">
    <property type="entry name" value="TRANSCRIPTION FACTOR DOMAIN-CONTAINING PROTEIN"/>
    <property type="match status" value="1"/>
</dbReference>
<evidence type="ECO:0000256" key="1">
    <source>
        <dbReference type="SAM" id="MobiDB-lite"/>
    </source>
</evidence>
<dbReference type="OrthoDB" id="5403091at2759"/>
<keyword evidence="4" id="KW-1185">Reference proteome</keyword>
<protein>
    <recommendedName>
        <fullName evidence="5">Transposable element</fullName>
    </recommendedName>
</protein>
<proteinExistence type="predicted"/>
<evidence type="ECO:0000256" key="2">
    <source>
        <dbReference type="SAM" id="SignalP"/>
    </source>
</evidence>
<feature type="region of interest" description="Disordered" evidence="1">
    <location>
        <begin position="42"/>
        <end position="61"/>
    </location>
</feature>
<evidence type="ECO:0000313" key="4">
    <source>
        <dbReference type="Proteomes" id="UP000030686"/>
    </source>
</evidence>
<organism evidence="3 4">
    <name type="scientific">Penicillium roqueforti (strain FM164)</name>
    <dbReference type="NCBI Taxonomy" id="1365484"/>
    <lineage>
        <taxon>Eukaryota</taxon>
        <taxon>Fungi</taxon>
        <taxon>Dikarya</taxon>
        <taxon>Ascomycota</taxon>
        <taxon>Pezizomycotina</taxon>
        <taxon>Eurotiomycetes</taxon>
        <taxon>Eurotiomycetidae</taxon>
        <taxon>Eurotiales</taxon>
        <taxon>Aspergillaceae</taxon>
        <taxon>Penicillium</taxon>
    </lineage>
</organism>
<name>W6Q967_PENRF</name>